<dbReference type="EMBL" id="KK198758">
    <property type="protein sequence ID" value="KCW68254.1"/>
    <property type="molecule type" value="Genomic_DNA"/>
</dbReference>
<sequence>MMENMKLNSRSYPQLLDRILEEPVQLHLNVSLPSENTLAMTIQDYFIQTEQRGLLLTNQNSNDTRSIKGPALHLSKQRKSNVKTSICTFT</sequence>
<gene>
    <name evidence="1" type="ORF">EUGRSUZ_F01901</name>
</gene>
<dbReference type="AlphaFoldDB" id="A0A059BQE6"/>
<name>A0A059BQE6_EUCGR</name>
<proteinExistence type="predicted"/>
<dbReference type="InParanoid" id="A0A059BQE6"/>
<reference evidence="1" key="1">
    <citation type="submission" date="2013-07" db="EMBL/GenBank/DDBJ databases">
        <title>The genome of Eucalyptus grandis.</title>
        <authorList>
            <person name="Schmutz J."/>
            <person name="Hayes R."/>
            <person name="Myburg A."/>
            <person name="Tuskan G."/>
            <person name="Grattapaglia D."/>
            <person name="Rokhsar D.S."/>
        </authorList>
    </citation>
    <scope>NUCLEOTIDE SEQUENCE</scope>
    <source>
        <tissue evidence="1">Leaf extractions</tissue>
    </source>
</reference>
<evidence type="ECO:0000313" key="1">
    <source>
        <dbReference type="EMBL" id="KCW68254.1"/>
    </source>
</evidence>
<accession>A0A059BQE6</accession>
<dbReference type="Gramene" id="KCW68254">
    <property type="protein sequence ID" value="KCW68254"/>
    <property type="gene ID" value="EUGRSUZ_F01901"/>
</dbReference>
<organism evidence="1">
    <name type="scientific">Eucalyptus grandis</name>
    <name type="common">Flooded gum</name>
    <dbReference type="NCBI Taxonomy" id="71139"/>
    <lineage>
        <taxon>Eukaryota</taxon>
        <taxon>Viridiplantae</taxon>
        <taxon>Streptophyta</taxon>
        <taxon>Embryophyta</taxon>
        <taxon>Tracheophyta</taxon>
        <taxon>Spermatophyta</taxon>
        <taxon>Magnoliopsida</taxon>
        <taxon>eudicotyledons</taxon>
        <taxon>Gunneridae</taxon>
        <taxon>Pentapetalae</taxon>
        <taxon>rosids</taxon>
        <taxon>malvids</taxon>
        <taxon>Myrtales</taxon>
        <taxon>Myrtaceae</taxon>
        <taxon>Myrtoideae</taxon>
        <taxon>Eucalypteae</taxon>
        <taxon>Eucalyptus</taxon>
    </lineage>
</organism>
<protein>
    <submittedName>
        <fullName evidence="1">Uncharacterized protein</fullName>
    </submittedName>
</protein>